<feature type="transmembrane region" description="Helical" evidence="5">
    <location>
        <begin position="394"/>
        <end position="414"/>
    </location>
</feature>
<organism evidence="7 8">
    <name type="scientific">Micromonospora avicenniae</name>
    <dbReference type="NCBI Taxonomy" id="1198245"/>
    <lineage>
        <taxon>Bacteria</taxon>
        <taxon>Bacillati</taxon>
        <taxon>Actinomycetota</taxon>
        <taxon>Actinomycetes</taxon>
        <taxon>Micromonosporales</taxon>
        <taxon>Micromonosporaceae</taxon>
        <taxon>Micromonospora</taxon>
    </lineage>
</organism>
<evidence type="ECO:0000313" key="8">
    <source>
        <dbReference type="Proteomes" id="UP000186004"/>
    </source>
</evidence>
<feature type="transmembrane region" description="Helical" evidence="5">
    <location>
        <begin position="27"/>
        <end position="46"/>
    </location>
</feature>
<keyword evidence="4 5" id="KW-0472">Membrane</keyword>
<keyword evidence="3 5" id="KW-1133">Transmembrane helix</keyword>
<feature type="transmembrane region" description="Helical" evidence="5">
    <location>
        <begin position="335"/>
        <end position="358"/>
    </location>
</feature>
<evidence type="ECO:0000256" key="5">
    <source>
        <dbReference type="SAM" id="Phobius"/>
    </source>
</evidence>
<dbReference type="GO" id="GO:0016020">
    <property type="term" value="C:membrane"/>
    <property type="evidence" value="ECO:0007669"/>
    <property type="project" value="UniProtKB-SubCell"/>
</dbReference>
<dbReference type="OrthoDB" id="5146236at2"/>
<feature type="domain" description="O-antigen ligase-related" evidence="6">
    <location>
        <begin position="220"/>
        <end position="351"/>
    </location>
</feature>
<feature type="transmembrane region" description="Helical" evidence="5">
    <location>
        <begin position="87"/>
        <end position="107"/>
    </location>
</feature>
<dbReference type="AlphaFoldDB" id="A0A1N6XYX7"/>
<accession>A0A1N6XYX7</accession>
<dbReference type="InterPro" id="IPR007016">
    <property type="entry name" value="O-antigen_ligase-rel_domated"/>
</dbReference>
<dbReference type="Pfam" id="PF04932">
    <property type="entry name" value="Wzy_C"/>
    <property type="match status" value="1"/>
</dbReference>
<evidence type="ECO:0000256" key="2">
    <source>
        <dbReference type="ARBA" id="ARBA00022692"/>
    </source>
</evidence>
<evidence type="ECO:0000256" key="4">
    <source>
        <dbReference type="ARBA" id="ARBA00023136"/>
    </source>
</evidence>
<evidence type="ECO:0000313" key="7">
    <source>
        <dbReference type="EMBL" id="SIR07527.1"/>
    </source>
</evidence>
<dbReference type="RefSeq" id="WP_076470361.1">
    <property type="nucleotide sequence ID" value="NZ_FTNF01000006.1"/>
</dbReference>
<proteinExistence type="predicted"/>
<comment type="subcellular location">
    <subcellularLocation>
        <location evidence="1">Membrane</location>
        <topology evidence="1">Multi-pass membrane protein</topology>
    </subcellularLocation>
</comment>
<feature type="transmembrane region" description="Helical" evidence="5">
    <location>
        <begin position="148"/>
        <end position="169"/>
    </location>
</feature>
<keyword evidence="2 5" id="KW-0812">Transmembrane</keyword>
<gene>
    <name evidence="7" type="ORF">SAMN05444858_10669</name>
</gene>
<sequence>MRILFSFLLTASGIAVAAWLAVTRRRVAAAFGGSGTAVALVAFAVLTNAAPVLAGDRSSALIGVLVLCLLGWLVLTGRRSVRGPADLWRRMSLIAAGALLAWCFAVDVLTGTGLYGSRLVAYAASGLLLLAVLLMSRDIALDVRAMTWTGLAVLAVMTIPALFSGDAAWRACTAGKLEKCSLAGGLFKSFYDSENYIALLASFTLVASLCVLRRAELVAAAAFCLLIVVATGSRTSYLAIAAVGAWVLGSFLLERWRRFVRIHLAFCAAMAIAAAGFASYLMWSASKTTLSNRGNIWIAAREYIEGRTAAGVGVSKWYHLRDIGEAPTHFFHSGYVLAIFSGGLVALVIWCLWATALLHGKVLDGRAFTAKAPLVLLIVYSFTEVVWNPLSVDGLSWILVVLMLTVTSSSASAVEPAAGAPAADRPSGLWATLRR</sequence>
<feature type="transmembrane region" description="Helical" evidence="5">
    <location>
        <begin position="58"/>
        <end position="75"/>
    </location>
</feature>
<feature type="transmembrane region" description="Helical" evidence="5">
    <location>
        <begin position="119"/>
        <end position="136"/>
    </location>
</feature>
<protein>
    <submittedName>
        <fullName evidence="7">O-Antigen ligase</fullName>
    </submittedName>
</protein>
<dbReference type="Proteomes" id="UP000186004">
    <property type="component" value="Unassembled WGS sequence"/>
</dbReference>
<keyword evidence="7" id="KW-0436">Ligase</keyword>
<feature type="transmembrane region" description="Helical" evidence="5">
    <location>
        <begin position="196"/>
        <end position="229"/>
    </location>
</feature>
<evidence type="ECO:0000256" key="1">
    <source>
        <dbReference type="ARBA" id="ARBA00004141"/>
    </source>
</evidence>
<feature type="transmembrane region" description="Helical" evidence="5">
    <location>
        <begin position="260"/>
        <end position="283"/>
    </location>
</feature>
<dbReference type="EMBL" id="FTNF01000006">
    <property type="protein sequence ID" value="SIR07527.1"/>
    <property type="molecule type" value="Genomic_DNA"/>
</dbReference>
<dbReference type="STRING" id="1198245.SAMN05444858_10669"/>
<feature type="transmembrane region" description="Helical" evidence="5">
    <location>
        <begin position="235"/>
        <end position="253"/>
    </location>
</feature>
<dbReference type="GO" id="GO:0016874">
    <property type="term" value="F:ligase activity"/>
    <property type="evidence" value="ECO:0007669"/>
    <property type="project" value="UniProtKB-KW"/>
</dbReference>
<reference evidence="7 8" key="1">
    <citation type="submission" date="2017-01" db="EMBL/GenBank/DDBJ databases">
        <authorList>
            <person name="Mah S.A."/>
            <person name="Swanson W.J."/>
            <person name="Moy G.W."/>
            <person name="Vacquier V.D."/>
        </authorList>
    </citation>
    <scope>NUCLEOTIDE SEQUENCE [LARGE SCALE GENOMIC DNA]</scope>
    <source>
        <strain evidence="7 8">DSM 45758</strain>
    </source>
</reference>
<feature type="transmembrane region" description="Helical" evidence="5">
    <location>
        <begin position="370"/>
        <end position="388"/>
    </location>
</feature>
<evidence type="ECO:0000256" key="3">
    <source>
        <dbReference type="ARBA" id="ARBA00022989"/>
    </source>
</evidence>
<keyword evidence="8" id="KW-1185">Reference proteome</keyword>
<name>A0A1N6XYX7_9ACTN</name>
<evidence type="ECO:0000259" key="6">
    <source>
        <dbReference type="Pfam" id="PF04932"/>
    </source>
</evidence>